<protein>
    <submittedName>
        <fullName evidence="2">Uncharacterized protein</fullName>
    </submittedName>
</protein>
<dbReference type="EMBL" id="GBXM01000518">
    <property type="protein sequence ID" value="JAI08060.1"/>
    <property type="molecule type" value="Transcribed_RNA"/>
</dbReference>
<evidence type="ECO:0000256" key="1">
    <source>
        <dbReference type="SAM" id="MobiDB-lite"/>
    </source>
</evidence>
<accession>A0A0E9XZI3</accession>
<sequence>MDRSTNMTAHSKEKNLKIWDQKLKRGKTGISR</sequence>
<dbReference type="AlphaFoldDB" id="A0A0E9XZI3"/>
<name>A0A0E9XZI3_ANGAN</name>
<reference evidence="2" key="1">
    <citation type="submission" date="2014-11" db="EMBL/GenBank/DDBJ databases">
        <authorList>
            <person name="Amaro Gonzalez C."/>
        </authorList>
    </citation>
    <scope>NUCLEOTIDE SEQUENCE</scope>
</reference>
<evidence type="ECO:0000313" key="2">
    <source>
        <dbReference type="EMBL" id="JAI08060.1"/>
    </source>
</evidence>
<proteinExistence type="predicted"/>
<organism evidence="2">
    <name type="scientific">Anguilla anguilla</name>
    <name type="common">European freshwater eel</name>
    <name type="synonym">Muraena anguilla</name>
    <dbReference type="NCBI Taxonomy" id="7936"/>
    <lineage>
        <taxon>Eukaryota</taxon>
        <taxon>Metazoa</taxon>
        <taxon>Chordata</taxon>
        <taxon>Craniata</taxon>
        <taxon>Vertebrata</taxon>
        <taxon>Euteleostomi</taxon>
        <taxon>Actinopterygii</taxon>
        <taxon>Neopterygii</taxon>
        <taxon>Teleostei</taxon>
        <taxon>Anguilliformes</taxon>
        <taxon>Anguillidae</taxon>
        <taxon>Anguilla</taxon>
    </lineage>
</organism>
<feature type="compositionally biased region" description="Basic and acidic residues" evidence="1">
    <location>
        <begin position="10"/>
        <end position="23"/>
    </location>
</feature>
<reference evidence="2" key="2">
    <citation type="journal article" date="2015" name="Fish Shellfish Immunol.">
        <title>Early steps in the European eel (Anguilla anguilla)-Vibrio vulnificus interaction in the gills: Role of the RtxA13 toxin.</title>
        <authorList>
            <person name="Callol A."/>
            <person name="Pajuelo D."/>
            <person name="Ebbesson L."/>
            <person name="Teles M."/>
            <person name="MacKenzie S."/>
            <person name="Amaro C."/>
        </authorList>
    </citation>
    <scope>NUCLEOTIDE SEQUENCE</scope>
</reference>
<feature type="region of interest" description="Disordered" evidence="1">
    <location>
        <begin position="1"/>
        <end position="32"/>
    </location>
</feature>